<sequence>MKLYFIFIITFTLVIKTSECIEKCQPVLKCNPRDCKRCDSNEFPLLQRCKCCPTCIPNNNCLTPKNCASVVCPLVNCITGSTSYTPKCRCCPTCGPEHKSDYLTSTGTGTQHFQSVVIRQKLICHFLLILHES</sequence>
<dbReference type="EMBL" id="OV651815">
    <property type="protein sequence ID" value="CAH1108330.1"/>
    <property type="molecule type" value="Genomic_DNA"/>
</dbReference>
<keyword evidence="3" id="KW-1185">Reference proteome</keyword>
<feature type="chain" id="PRO_5040345721" description="TNFR-Cys domain-containing protein" evidence="1">
    <location>
        <begin position="21"/>
        <end position="133"/>
    </location>
</feature>
<evidence type="ECO:0000256" key="1">
    <source>
        <dbReference type="SAM" id="SignalP"/>
    </source>
</evidence>
<keyword evidence="1" id="KW-0732">Signal</keyword>
<accession>A0A9P0CXY8</accession>
<reference evidence="2" key="1">
    <citation type="submission" date="2022-01" db="EMBL/GenBank/DDBJ databases">
        <authorList>
            <person name="King R."/>
        </authorList>
    </citation>
    <scope>NUCLEOTIDE SEQUENCE</scope>
</reference>
<gene>
    <name evidence="2" type="ORF">PSYICH_LOCUS9276</name>
</gene>
<feature type="signal peptide" evidence="1">
    <location>
        <begin position="1"/>
        <end position="20"/>
    </location>
</feature>
<dbReference type="AlphaFoldDB" id="A0A9P0CXY8"/>
<protein>
    <recommendedName>
        <fullName evidence="4">TNFR-Cys domain-containing protein</fullName>
    </recommendedName>
</protein>
<evidence type="ECO:0000313" key="3">
    <source>
        <dbReference type="Proteomes" id="UP001153636"/>
    </source>
</evidence>
<dbReference type="Proteomes" id="UP001153636">
    <property type="component" value="Chromosome 3"/>
</dbReference>
<organism evidence="2 3">
    <name type="scientific">Psylliodes chrysocephalus</name>
    <dbReference type="NCBI Taxonomy" id="3402493"/>
    <lineage>
        <taxon>Eukaryota</taxon>
        <taxon>Metazoa</taxon>
        <taxon>Ecdysozoa</taxon>
        <taxon>Arthropoda</taxon>
        <taxon>Hexapoda</taxon>
        <taxon>Insecta</taxon>
        <taxon>Pterygota</taxon>
        <taxon>Neoptera</taxon>
        <taxon>Endopterygota</taxon>
        <taxon>Coleoptera</taxon>
        <taxon>Polyphaga</taxon>
        <taxon>Cucujiformia</taxon>
        <taxon>Chrysomeloidea</taxon>
        <taxon>Chrysomelidae</taxon>
        <taxon>Galerucinae</taxon>
        <taxon>Alticini</taxon>
        <taxon>Psylliodes</taxon>
    </lineage>
</organism>
<evidence type="ECO:0000313" key="2">
    <source>
        <dbReference type="EMBL" id="CAH1108330.1"/>
    </source>
</evidence>
<evidence type="ECO:0008006" key="4">
    <source>
        <dbReference type="Google" id="ProtNLM"/>
    </source>
</evidence>
<name>A0A9P0CXY8_9CUCU</name>
<proteinExistence type="predicted"/>